<evidence type="ECO:0000259" key="2">
    <source>
        <dbReference type="Pfam" id="PF14392"/>
    </source>
</evidence>
<evidence type="ECO:0000313" key="3">
    <source>
        <dbReference type="EMBL" id="KAK4421924.1"/>
    </source>
</evidence>
<feature type="region of interest" description="Disordered" evidence="1">
    <location>
        <begin position="173"/>
        <end position="198"/>
    </location>
</feature>
<evidence type="ECO:0000313" key="4">
    <source>
        <dbReference type="Proteomes" id="UP001293254"/>
    </source>
</evidence>
<accession>A0AAE2CH75</accession>
<sequence>MDNAPWANEKNLLVHNSVVEEEYPMKVDLDWSDFHRVLRLRTTVGDHLLVTFTYEKLQNFHYYCGCLRHLTKYCENQLAVGFVDPGSNTSYGHWIRVPPPYNSRNRLHASYSTGVAIENQRSSFLGGSSRSLITNTGKDVREMQYLHRSQMHRRLNRLIIVTLGDTSDATPTIIPTDPNGDSHQTLVTPPHPQPASFT</sequence>
<dbReference type="InterPro" id="IPR025836">
    <property type="entry name" value="Zn_knuckle_CX2CX4HX4C"/>
</dbReference>
<name>A0AAE2CH75_9LAMI</name>
<dbReference type="Proteomes" id="UP001293254">
    <property type="component" value="Unassembled WGS sequence"/>
</dbReference>
<keyword evidence="4" id="KW-1185">Reference proteome</keyword>
<feature type="compositionally biased region" description="Pro residues" evidence="1">
    <location>
        <begin position="189"/>
        <end position="198"/>
    </location>
</feature>
<feature type="domain" description="Zinc knuckle CX2CX4HX4C" evidence="2">
    <location>
        <begin position="39"/>
        <end position="75"/>
    </location>
</feature>
<reference evidence="3" key="2">
    <citation type="journal article" date="2024" name="Plant">
        <title>Genomic evolution and insights into agronomic trait innovations of Sesamum species.</title>
        <authorList>
            <person name="Miao H."/>
            <person name="Wang L."/>
            <person name="Qu L."/>
            <person name="Liu H."/>
            <person name="Sun Y."/>
            <person name="Le M."/>
            <person name="Wang Q."/>
            <person name="Wei S."/>
            <person name="Zheng Y."/>
            <person name="Lin W."/>
            <person name="Duan Y."/>
            <person name="Cao H."/>
            <person name="Xiong S."/>
            <person name="Wang X."/>
            <person name="Wei L."/>
            <person name="Li C."/>
            <person name="Ma Q."/>
            <person name="Ju M."/>
            <person name="Zhao R."/>
            <person name="Li G."/>
            <person name="Mu C."/>
            <person name="Tian Q."/>
            <person name="Mei H."/>
            <person name="Zhang T."/>
            <person name="Gao T."/>
            <person name="Zhang H."/>
        </authorList>
    </citation>
    <scope>NUCLEOTIDE SEQUENCE</scope>
    <source>
        <strain evidence="3">3651</strain>
    </source>
</reference>
<dbReference type="Pfam" id="PF14392">
    <property type="entry name" value="zf-CCHC_4"/>
    <property type="match status" value="1"/>
</dbReference>
<dbReference type="AlphaFoldDB" id="A0AAE2CH75"/>
<protein>
    <recommendedName>
        <fullName evidence="2">Zinc knuckle CX2CX4HX4C domain-containing protein</fullName>
    </recommendedName>
</protein>
<comment type="caution">
    <text evidence="3">The sequence shown here is derived from an EMBL/GenBank/DDBJ whole genome shotgun (WGS) entry which is preliminary data.</text>
</comment>
<dbReference type="EMBL" id="JACGWO010000008">
    <property type="protein sequence ID" value="KAK4421924.1"/>
    <property type="molecule type" value="Genomic_DNA"/>
</dbReference>
<reference evidence="3" key="1">
    <citation type="submission" date="2020-06" db="EMBL/GenBank/DDBJ databases">
        <authorList>
            <person name="Li T."/>
            <person name="Hu X."/>
            <person name="Zhang T."/>
            <person name="Song X."/>
            <person name="Zhang H."/>
            <person name="Dai N."/>
            <person name="Sheng W."/>
            <person name="Hou X."/>
            <person name="Wei L."/>
        </authorList>
    </citation>
    <scope>NUCLEOTIDE SEQUENCE</scope>
    <source>
        <strain evidence="3">3651</strain>
        <tissue evidence="3">Leaf</tissue>
    </source>
</reference>
<evidence type="ECO:0000256" key="1">
    <source>
        <dbReference type="SAM" id="MobiDB-lite"/>
    </source>
</evidence>
<proteinExistence type="predicted"/>
<gene>
    <name evidence="3" type="ORF">Salat_2143100</name>
</gene>
<organism evidence="3 4">
    <name type="scientific">Sesamum alatum</name>
    <dbReference type="NCBI Taxonomy" id="300844"/>
    <lineage>
        <taxon>Eukaryota</taxon>
        <taxon>Viridiplantae</taxon>
        <taxon>Streptophyta</taxon>
        <taxon>Embryophyta</taxon>
        <taxon>Tracheophyta</taxon>
        <taxon>Spermatophyta</taxon>
        <taxon>Magnoliopsida</taxon>
        <taxon>eudicotyledons</taxon>
        <taxon>Gunneridae</taxon>
        <taxon>Pentapetalae</taxon>
        <taxon>asterids</taxon>
        <taxon>lamiids</taxon>
        <taxon>Lamiales</taxon>
        <taxon>Pedaliaceae</taxon>
        <taxon>Sesamum</taxon>
    </lineage>
</organism>